<keyword evidence="2" id="KW-1185">Reference proteome</keyword>
<organism evidence="1 2">
    <name type="scientific">Adiantum capillus-veneris</name>
    <name type="common">Maidenhair fern</name>
    <dbReference type="NCBI Taxonomy" id="13818"/>
    <lineage>
        <taxon>Eukaryota</taxon>
        <taxon>Viridiplantae</taxon>
        <taxon>Streptophyta</taxon>
        <taxon>Embryophyta</taxon>
        <taxon>Tracheophyta</taxon>
        <taxon>Polypodiopsida</taxon>
        <taxon>Polypodiidae</taxon>
        <taxon>Polypodiales</taxon>
        <taxon>Pteridineae</taxon>
        <taxon>Pteridaceae</taxon>
        <taxon>Vittarioideae</taxon>
        <taxon>Adiantum</taxon>
    </lineage>
</organism>
<protein>
    <submittedName>
        <fullName evidence="1">Uncharacterized protein</fullName>
    </submittedName>
</protein>
<evidence type="ECO:0000313" key="1">
    <source>
        <dbReference type="EMBL" id="KAI5074905.1"/>
    </source>
</evidence>
<evidence type="ECO:0000313" key="2">
    <source>
        <dbReference type="Proteomes" id="UP000886520"/>
    </source>
</evidence>
<comment type="caution">
    <text evidence="1">The sequence shown here is derived from an EMBL/GenBank/DDBJ whole genome shotgun (WGS) entry which is preliminary data.</text>
</comment>
<dbReference type="Proteomes" id="UP000886520">
    <property type="component" value="Chromosome 10"/>
</dbReference>
<proteinExistence type="predicted"/>
<dbReference type="EMBL" id="JABFUD020000010">
    <property type="protein sequence ID" value="KAI5074905.1"/>
    <property type="molecule type" value="Genomic_DNA"/>
</dbReference>
<sequence length="112" mass="12450">MKIPLRVMILFNSTYEGFFFPLHSLVEIYFLIISQFELGEKQGKLVVFHMGEGLKLVVNAPTGVALARLLQGFSPSDSIVSSTLSIYQLPFIVVLFESSPILMAPLIFKPAT</sequence>
<name>A0A9D4ZJ77_ADICA</name>
<accession>A0A9D4ZJ77</accession>
<dbReference type="AlphaFoldDB" id="A0A9D4ZJ77"/>
<reference evidence="1" key="1">
    <citation type="submission" date="2021-01" db="EMBL/GenBank/DDBJ databases">
        <title>Adiantum capillus-veneris genome.</title>
        <authorList>
            <person name="Fang Y."/>
            <person name="Liao Q."/>
        </authorList>
    </citation>
    <scope>NUCLEOTIDE SEQUENCE</scope>
    <source>
        <strain evidence="1">H3</strain>
        <tissue evidence="1">Leaf</tissue>
    </source>
</reference>
<gene>
    <name evidence="1" type="ORF">GOP47_0010866</name>
</gene>